<feature type="chain" id="PRO_5001652800" description="Secreted protein" evidence="1">
    <location>
        <begin position="24"/>
        <end position="92"/>
    </location>
</feature>
<evidence type="ECO:0008006" key="4">
    <source>
        <dbReference type="Google" id="ProtNLM"/>
    </source>
</evidence>
<evidence type="ECO:0000256" key="1">
    <source>
        <dbReference type="SAM" id="SignalP"/>
    </source>
</evidence>
<reference evidence="2" key="1">
    <citation type="submission" date="2013-08" db="EMBL/GenBank/DDBJ databases">
        <title>Gene expansion shapes genome architecture in the human pathogen Lichtheimia corymbifera: an evolutionary genomics analysis in the ancient terrestrial Mucorales (Mucoromycotina).</title>
        <authorList>
            <person name="Schwartze V.U."/>
            <person name="Winter S."/>
            <person name="Shelest E."/>
            <person name="Marcet-Houben M."/>
            <person name="Horn F."/>
            <person name="Wehner S."/>
            <person name="Hoffmann K."/>
            <person name="Riege K."/>
            <person name="Sammeth M."/>
            <person name="Nowrousian M."/>
            <person name="Valiante V."/>
            <person name="Linde J."/>
            <person name="Jacobsen I.D."/>
            <person name="Marz M."/>
            <person name="Brakhage A.A."/>
            <person name="Gabaldon T."/>
            <person name="Bocker S."/>
            <person name="Voigt K."/>
        </authorList>
    </citation>
    <scope>NUCLEOTIDE SEQUENCE [LARGE SCALE GENOMIC DNA]</scope>
    <source>
        <strain evidence="2">FSU 9682</strain>
    </source>
</reference>
<evidence type="ECO:0000313" key="2">
    <source>
        <dbReference type="EMBL" id="CDH53865.1"/>
    </source>
</evidence>
<evidence type="ECO:0000313" key="3">
    <source>
        <dbReference type="Proteomes" id="UP000027586"/>
    </source>
</evidence>
<feature type="signal peptide" evidence="1">
    <location>
        <begin position="1"/>
        <end position="23"/>
    </location>
</feature>
<keyword evidence="3" id="KW-1185">Reference proteome</keyword>
<dbReference type="AlphaFoldDB" id="A0A068RVW7"/>
<accession>A0A068RVW7</accession>
<protein>
    <recommendedName>
        <fullName evidence="4">Secreted protein</fullName>
    </recommendedName>
</protein>
<comment type="caution">
    <text evidence="2">The sequence shown here is derived from an EMBL/GenBank/DDBJ whole genome shotgun (WGS) entry which is preliminary data.</text>
</comment>
<gene>
    <name evidence="2" type="ORF">LCOR_05171.1</name>
</gene>
<dbReference type="VEuPathDB" id="FungiDB:LCOR_05171.1"/>
<sequence length="92" mass="10658">MVVVAKVISSLLYFVLLCRSTLGVKGVKIHAQRRGLVWLLFRLDYTTPWFPVSVTNSNGFHVYEKEFSLNQFSFEHHHQLAPFGWQFDTISA</sequence>
<name>A0A068RVW7_9FUNG</name>
<dbReference type="EMBL" id="CBTN010000020">
    <property type="protein sequence ID" value="CDH53865.1"/>
    <property type="molecule type" value="Genomic_DNA"/>
</dbReference>
<dbReference type="Proteomes" id="UP000027586">
    <property type="component" value="Unassembled WGS sequence"/>
</dbReference>
<proteinExistence type="predicted"/>
<organism evidence="2 3">
    <name type="scientific">Lichtheimia corymbifera JMRC:FSU:9682</name>
    <dbReference type="NCBI Taxonomy" id="1263082"/>
    <lineage>
        <taxon>Eukaryota</taxon>
        <taxon>Fungi</taxon>
        <taxon>Fungi incertae sedis</taxon>
        <taxon>Mucoromycota</taxon>
        <taxon>Mucoromycotina</taxon>
        <taxon>Mucoromycetes</taxon>
        <taxon>Mucorales</taxon>
        <taxon>Lichtheimiaceae</taxon>
        <taxon>Lichtheimia</taxon>
    </lineage>
</organism>
<keyword evidence="1" id="KW-0732">Signal</keyword>